<protein>
    <recommendedName>
        <fullName evidence="6">Sister chromatid cohesion protein</fullName>
    </recommendedName>
</protein>
<evidence type="ECO:0000313" key="9">
    <source>
        <dbReference type="EMBL" id="KAK5947508.1"/>
    </source>
</evidence>
<accession>A0ABR0S4X1</accession>
<evidence type="ECO:0000313" key="10">
    <source>
        <dbReference type="Proteomes" id="UP001334248"/>
    </source>
</evidence>
<dbReference type="RefSeq" id="XP_064735598.1">
    <property type="nucleotide sequence ID" value="XM_064870101.1"/>
</dbReference>
<dbReference type="InterPro" id="IPR026003">
    <property type="entry name" value="Cohesin_HEAT"/>
</dbReference>
<dbReference type="PANTHER" id="PTHR21704:SF18">
    <property type="entry name" value="NIPPED-B-LIKE PROTEIN"/>
    <property type="match status" value="1"/>
</dbReference>
<keyword evidence="3 6" id="KW-0677">Repeat</keyword>
<evidence type="ECO:0000256" key="2">
    <source>
        <dbReference type="ARBA" id="ARBA00009252"/>
    </source>
</evidence>
<evidence type="ECO:0000256" key="3">
    <source>
        <dbReference type="ARBA" id="ARBA00022737"/>
    </source>
</evidence>
<dbReference type="PROSITE" id="PS00354">
    <property type="entry name" value="HMGI_Y"/>
    <property type="match status" value="1"/>
</dbReference>
<keyword evidence="5 6" id="KW-0131">Cell cycle</keyword>
<evidence type="ECO:0000259" key="8">
    <source>
        <dbReference type="Pfam" id="PF12830"/>
    </source>
</evidence>
<feature type="region of interest" description="Disordered" evidence="7">
    <location>
        <begin position="1722"/>
        <end position="1774"/>
    </location>
</feature>
<dbReference type="Pfam" id="PF12765">
    <property type="entry name" value="Cohesin_HEAT"/>
    <property type="match status" value="1"/>
</dbReference>
<feature type="compositionally biased region" description="Polar residues" evidence="7">
    <location>
        <begin position="1752"/>
        <end position="1764"/>
    </location>
</feature>
<evidence type="ECO:0000256" key="1">
    <source>
        <dbReference type="ARBA" id="ARBA00004123"/>
    </source>
</evidence>
<dbReference type="SUPFAM" id="SSF48371">
    <property type="entry name" value="ARM repeat"/>
    <property type="match status" value="1"/>
</dbReference>
<dbReference type="PANTHER" id="PTHR21704">
    <property type="entry name" value="NIPPED-B-LIKE PROTEIN DELANGIN SCC2-RELATED"/>
    <property type="match status" value="1"/>
</dbReference>
<comment type="similarity">
    <text evidence="2 6">Belongs to the SCC2/Nipped-B family.</text>
</comment>
<evidence type="ECO:0000256" key="4">
    <source>
        <dbReference type="ARBA" id="ARBA00023242"/>
    </source>
</evidence>
<proteinExistence type="inferred from homology"/>
<dbReference type="Pfam" id="PF12830">
    <property type="entry name" value="Nipped-B_C"/>
    <property type="match status" value="1"/>
</dbReference>
<feature type="region of interest" description="Disordered" evidence="7">
    <location>
        <begin position="564"/>
        <end position="588"/>
    </location>
</feature>
<dbReference type="InterPro" id="IPR033031">
    <property type="entry name" value="Scc2/Nipped-B"/>
</dbReference>
<dbReference type="InterPro" id="IPR016024">
    <property type="entry name" value="ARM-type_fold"/>
</dbReference>
<feature type="region of interest" description="Disordered" evidence="7">
    <location>
        <begin position="223"/>
        <end position="246"/>
    </location>
</feature>
<feature type="region of interest" description="Disordered" evidence="7">
    <location>
        <begin position="1334"/>
        <end position="1356"/>
    </location>
</feature>
<dbReference type="EMBL" id="JAVHJV010000001">
    <property type="protein sequence ID" value="KAK5947508.1"/>
    <property type="molecule type" value="Genomic_DNA"/>
</dbReference>
<sequence length="1774" mass="194759">MAARPLIQVNVPPAPHRPNANHMNTIPGLSADKALQFTPFTTSILPAVDRIPVPEVSRVRENGRIATSSERKQAQTLLQQQDLQPVIRNQIAALLNQGATHIDFQLPPTPPSASPAPAVNLADLGLSPLARSVLSMTKIGYRYPTPPGDKENDTVVVHTPKHSSNQRLPTPADSTSPIARTQSVQQEIPRSQPLQKQPNGGLIVQILAPPPTYRREDYVTIQHSPKRRKVSHDGDNFGGTTTQRQQSDEALQSFQDLLTDIFEGQDRVDASGGNILNAKSEEYFESSDNEAEDGLTLNLRTLDKLREMMRKLLSLQRLRDVPVEELRRLQQICESSIERAQTINIRSDNHADQEHDLWRSSMLRANNSLCAAIAVIYIMLGNPQQEALLSPDLLRWSANGLVNVLESCLVPVIEARPDAKDSTLFKQASSETESIRLLLNSSRRLLELMATACFDVKGGESCVNTIEFLAAKLVFVQNATSEKNSVLGLQVYENFRKSAMASLSKMYARFAREREAILDEILSSLDKLPSTSRSARTFRAGDGKSIQLISALFMQLVQTTALHVPDKQRRKHKPKTHRTNTSDSADEEMIEEMAESDEDDEMDEVAETADSVARLNLKVGQLFTPAYREAQKIVLYLVNRASKTTKTGDSPYRSILDLLVEDLINVLENYEWPSAEILLNVLVVKMLDLAENEKTASAKNMALESLGTMASAISKLRVKSSTISNSLRSDNSKASTELVRLAQIHAEAGGISGPDLISLRGPFSMVIEHLGDLTGKVTLHQQSARGYFIAYFARLVSDALKGKTDCDLSDVTEHVLQLLASSMSESHSLGMDVSRDTAEAAYLLCVLNSGFCRRLTAMVKALSSSVTSDQAQVRSRSLKSVASILEIDSSLLDRDATIAEDVFRCASDDSAMVRDSALSLIARFVIPRGGVLQEKGMRRLLDCTCDEKIGVQKRSIGHLKEIYLQEHKAFTRKAIVLRFLLRLNDPEDSIVSLTEQTLQDILIKPALTDLAVDENSAAAKVAVEDLSSHLMNCVSEHYLPMLKKFFASLLRADSKGRSNNHRLCAKLVEALFEKVISTEKVESPLLVLTALAEADPRLVPAVHLSKLQIYLDARPGESTFMFRSAVEICRLVLPFLPETYKSLLKQTQDNLMKAITKMPGRLELDAIFQCLSTIDGVLHNTDRFFGFSKSILTGLQSPDTSTDGKVKAIPVDGKVKLVRILGAMGKHLDLDSHTEAFAKAVPNVRASLVSAHLATTLLPITAVERPLALREVALESVGSICQASPALFNDPEITKTLFDVLKPSLDSAGSDRSRLQAAVLNIFDELYAARAASKEKSDKAEEDDEQALKQMGGTAKSRDQDSAISAITMNVVDAVLCISLSEASANALPSARTLASISHQGLIHPKQCLGAFVAFGTSTDQQIAVIGHKAQQLLHQQHESHCEREYMSAIVQAFKYQAGVGEGPCGAIQTGQAGFRAKLGQCFEIITMSNSKYVKKFLSGLVSRMTIDTLSSDRSPVPLDHVAFTRFVVQNIAFFDYKKMDELLHVILQLELAYSKSGGEIAQAIEAAQMQYPDLVVHTQVSGNSELGLEPTTMETKSIDPALILELKRLSSAAATLMLMIETRSHLLRQYGIGRDVRTAMLNNKQAKETSKSPTKVHGITGEKLWTKSNSIVAALDDDSASVQLCKDFVAAMSVDEDFDMADDIPGGMDTAVDMDASTMKMSMTPSGRKRKLSATPGTTPTKRPRGRPRKNVQQQRRSRSASTDGDPDADFER</sequence>
<comment type="caution">
    <text evidence="9">The sequence shown here is derived from an EMBL/GenBank/DDBJ whole genome shotgun (WGS) entry which is preliminary data.</text>
</comment>
<organism evidence="9 10">
    <name type="scientific">Knufia obscura</name>
    <dbReference type="NCBI Taxonomy" id="1635080"/>
    <lineage>
        <taxon>Eukaryota</taxon>
        <taxon>Fungi</taxon>
        <taxon>Dikarya</taxon>
        <taxon>Ascomycota</taxon>
        <taxon>Pezizomycotina</taxon>
        <taxon>Eurotiomycetes</taxon>
        <taxon>Chaetothyriomycetidae</taxon>
        <taxon>Chaetothyriales</taxon>
        <taxon>Trichomeriaceae</taxon>
        <taxon>Knufia</taxon>
    </lineage>
</organism>
<gene>
    <name evidence="9" type="primary">SCC2</name>
    <name evidence="9" type="ORF">PMZ80_001659</name>
</gene>
<feature type="domain" description="Sister chromatid cohesion C-terminal" evidence="8">
    <location>
        <begin position="1366"/>
        <end position="1551"/>
    </location>
</feature>
<dbReference type="GeneID" id="89995108"/>
<reference evidence="9 10" key="1">
    <citation type="journal article" date="2023" name="Res Sq">
        <title>Genomic and morphological characterization of Knufia obscura isolated from the Mars 2020 spacecraft assembly facility.</title>
        <authorList>
            <person name="Chander A.M."/>
            <person name="Teixeira M.M."/>
            <person name="Singh N.K."/>
            <person name="Williams M.P."/>
            <person name="Parker C.W."/>
            <person name="Leo P."/>
            <person name="Stajich J.E."/>
            <person name="Torok T."/>
            <person name="Tighe S."/>
            <person name="Mason C.E."/>
            <person name="Venkateswaran K."/>
        </authorList>
    </citation>
    <scope>NUCLEOTIDE SEQUENCE [LARGE SCALE GENOMIC DNA]</scope>
    <source>
        <strain evidence="9 10">CCFEE 5817</strain>
    </source>
</reference>
<evidence type="ECO:0000256" key="7">
    <source>
        <dbReference type="SAM" id="MobiDB-lite"/>
    </source>
</evidence>
<feature type="compositionally biased region" description="Basic residues" evidence="7">
    <location>
        <begin position="568"/>
        <end position="578"/>
    </location>
</feature>
<keyword evidence="10" id="KW-1185">Reference proteome</keyword>
<dbReference type="Proteomes" id="UP001334248">
    <property type="component" value="Unassembled WGS sequence"/>
</dbReference>
<evidence type="ECO:0000256" key="5">
    <source>
        <dbReference type="ARBA" id="ARBA00023306"/>
    </source>
</evidence>
<dbReference type="InterPro" id="IPR024986">
    <property type="entry name" value="Nipped-B_C"/>
</dbReference>
<evidence type="ECO:0000256" key="6">
    <source>
        <dbReference type="RuleBase" id="RU364107"/>
    </source>
</evidence>
<name>A0ABR0S4X1_9EURO</name>
<keyword evidence="4 6" id="KW-0539">Nucleus</keyword>
<comment type="subcellular location">
    <subcellularLocation>
        <location evidence="1 6">Nucleus</location>
    </subcellularLocation>
</comment>
<dbReference type="InterPro" id="IPR000637">
    <property type="entry name" value="HMGI/Y_DNA-bd_CS"/>
</dbReference>